<sequence length="140" mass="15781">ESIGPARGARGPVRGGPDQPDGGGPAGARRAGARRHLGPRHEPDGPHRRPHPREARLHRPGRRLRRWLRGARRRDRRRHSDGCGPGRRRPSPLPGHRLPARLRPSPRRPRRLRRQPGCRGPEGPRGGAHHRRRRACSEVL</sequence>
<evidence type="ECO:0000313" key="2">
    <source>
        <dbReference type="EMBL" id="CAA9405865.1"/>
    </source>
</evidence>
<protein>
    <submittedName>
        <fullName evidence="2">Uncharacterized protein</fullName>
    </submittedName>
</protein>
<name>A0A6J4P4F6_9ACTN</name>
<accession>A0A6J4P4F6</accession>
<feature type="compositionally biased region" description="Basic residues" evidence="1">
    <location>
        <begin position="58"/>
        <end position="79"/>
    </location>
</feature>
<feature type="compositionally biased region" description="Basic residues" evidence="1">
    <location>
        <begin position="98"/>
        <end position="116"/>
    </location>
</feature>
<gene>
    <name evidence="2" type="ORF">AVDCRST_MAG03-1524</name>
</gene>
<reference evidence="2" key="1">
    <citation type="submission" date="2020-02" db="EMBL/GenBank/DDBJ databases">
        <authorList>
            <person name="Meier V. D."/>
        </authorList>
    </citation>
    <scope>NUCLEOTIDE SEQUENCE</scope>
    <source>
        <strain evidence="2">AVDCRST_MAG03</strain>
    </source>
</reference>
<proteinExistence type="predicted"/>
<feature type="region of interest" description="Disordered" evidence="1">
    <location>
        <begin position="1"/>
        <end position="140"/>
    </location>
</feature>
<dbReference type="AlphaFoldDB" id="A0A6J4P4F6"/>
<feature type="compositionally biased region" description="Basic and acidic residues" evidence="1">
    <location>
        <begin position="39"/>
        <end position="57"/>
    </location>
</feature>
<evidence type="ECO:0000256" key="1">
    <source>
        <dbReference type="SAM" id="MobiDB-lite"/>
    </source>
</evidence>
<organism evidence="2">
    <name type="scientific">uncultured Rubrobacteraceae bacterium</name>
    <dbReference type="NCBI Taxonomy" id="349277"/>
    <lineage>
        <taxon>Bacteria</taxon>
        <taxon>Bacillati</taxon>
        <taxon>Actinomycetota</taxon>
        <taxon>Rubrobacteria</taxon>
        <taxon>Rubrobacterales</taxon>
        <taxon>Rubrobacteraceae</taxon>
        <taxon>environmental samples</taxon>
    </lineage>
</organism>
<feature type="compositionally biased region" description="Low complexity" evidence="1">
    <location>
        <begin position="1"/>
        <end position="20"/>
    </location>
</feature>
<dbReference type="EMBL" id="CADCUT010000092">
    <property type="protein sequence ID" value="CAA9405865.1"/>
    <property type="molecule type" value="Genomic_DNA"/>
</dbReference>
<feature type="non-terminal residue" evidence="2">
    <location>
        <position position="140"/>
    </location>
</feature>
<feature type="non-terminal residue" evidence="2">
    <location>
        <position position="1"/>
    </location>
</feature>